<feature type="compositionally biased region" description="Basic and acidic residues" evidence="1">
    <location>
        <begin position="214"/>
        <end position="225"/>
    </location>
</feature>
<gene>
    <name evidence="5" type="primary">LOC107775264</name>
</gene>
<dbReference type="Proteomes" id="UP000790787">
    <property type="component" value="Chromosome 18"/>
</dbReference>
<dbReference type="OrthoDB" id="1939700at2759"/>
<feature type="domain" description="DUF4378" evidence="2">
    <location>
        <begin position="531"/>
        <end position="699"/>
    </location>
</feature>
<dbReference type="AlphaFoldDB" id="A0A1S3YEB4"/>
<feature type="compositionally biased region" description="Polar residues" evidence="1">
    <location>
        <begin position="229"/>
        <end position="246"/>
    </location>
</feature>
<feature type="region of interest" description="Disordered" evidence="1">
    <location>
        <begin position="408"/>
        <end position="433"/>
    </location>
</feature>
<dbReference type="PANTHER" id="PTHR37751">
    <property type="entry name" value="LOW PROTEIN: M-PHASE INDUCER PHOSPHATASE-LIKE PROTEIN"/>
    <property type="match status" value="1"/>
</dbReference>
<keyword evidence="4" id="KW-1185">Reference proteome</keyword>
<reference evidence="4" key="1">
    <citation type="journal article" date="2014" name="Nat. Commun.">
        <title>The tobacco genome sequence and its comparison with those of tomato and potato.</title>
        <authorList>
            <person name="Sierro N."/>
            <person name="Battey J.N."/>
            <person name="Ouadi S."/>
            <person name="Bakaher N."/>
            <person name="Bovet L."/>
            <person name="Willig A."/>
            <person name="Goepfert S."/>
            <person name="Peitsch M.C."/>
            <person name="Ivanov N.V."/>
        </authorList>
    </citation>
    <scope>NUCLEOTIDE SEQUENCE [LARGE SCALE GENOMIC DNA]</scope>
</reference>
<organism evidence="4 5">
    <name type="scientific">Nicotiana tabacum</name>
    <name type="common">Common tobacco</name>
    <dbReference type="NCBI Taxonomy" id="4097"/>
    <lineage>
        <taxon>Eukaryota</taxon>
        <taxon>Viridiplantae</taxon>
        <taxon>Streptophyta</taxon>
        <taxon>Embryophyta</taxon>
        <taxon>Tracheophyta</taxon>
        <taxon>Spermatophyta</taxon>
        <taxon>Magnoliopsida</taxon>
        <taxon>eudicotyledons</taxon>
        <taxon>Gunneridae</taxon>
        <taxon>Pentapetalae</taxon>
        <taxon>asterids</taxon>
        <taxon>lamiids</taxon>
        <taxon>Solanales</taxon>
        <taxon>Solanaceae</taxon>
        <taxon>Nicotianoideae</taxon>
        <taxon>Nicotianeae</taxon>
        <taxon>Nicotiana</taxon>
    </lineage>
</organism>
<dbReference type="RefSeq" id="XP_016450469.1">
    <property type="nucleotide sequence ID" value="XM_016594983.1"/>
</dbReference>
<proteinExistence type="predicted"/>
<reference evidence="5" key="2">
    <citation type="submission" date="2025-08" db="UniProtKB">
        <authorList>
            <consortium name="RefSeq"/>
        </authorList>
    </citation>
    <scope>IDENTIFICATION</scope>
    <source>
        <tissue evidence="5">Leaf</tissue>
    </source>
</reference>
<dbReference type="InterPro" id="IPR025486">
    <property type="entry name" value="DUF4378"/>
</dbReference>
<accession>A0A1S3YEB4</accession>
<feature type="compositionally biased region" description="Basic residues" evidence="1">
    <location>
        <begin position="409"/>
        <end position="418"/>
    </location>
</feature>
<dbReference type="InterPro" id="IPR032795">
    <property type="entry name" value="DUF3741-assoc"/>
</dbReference>
<evidence type="ECO:0000313" key="4">
    <source>
        <dbReference type="Proteomes" id="UP000790787"/>
    </source>
</evidence>
<evidence type="ECO:0000259" key="3">
    <source>
        <dbReference type="Pfam" id="PF14383"/>
    </source>
</evidence>
<evidence type="ECO:0000259" key="2">
    <source>
        <dbReference type="Pfam" id="PF14309"/>
    </source>
</evidence>
<dbReference type="RefSeq" id="XP_016450469.1">
    <property type="nucleotide sequence ID" value="XM_016594983.2"/>
</dbReference>
<protein>
    <submittedName>
        <fullName evidence="5">Uncharacterized protein LOC107775264</fullName>
    </submittedName>
</protein>
<dbReference type="Pfam" id="PF14383">
    <property type="entry name" value="VARLMGL"/>
    <property type="match status" value="1"/>
</dbReference>
<name>A0A1S3YEB4_TOBAC</name>
<dbReference type="KEGG" id="nta:107775264"/>
<dbReference type="OMA" id="EYQYITT"/>
<evidence type="ECO:0000256" key="1">
    <source>
        <dbReference type="SAM" id="MobiDB-lite"/>
    </source>
</evidence>
<dbReference type="PaxDb" id="4097-A0A1S3YEB4"/>
<feature type="region of interest" description="Disordered" evidence="1">
    <location>
        <begin position="202"/>
        <end position="271"/>
    </location>
</feature>
<feature type="region of interest" description="Disordered" evidence="1">
    <location>
        <begin position="123"/>
        <end position="152"/>
    </location>
</feature>
<sequence>MGKEWLYWGTSRSTKNKGRRSEKGEINEQVTTAGCMCAVFQIFDLPHFHLANLNQQHQSHPSLTKEDQEPVLLKGIEAPRNSLDLDEERPVLVENKSVSTSLIISSEENLNIPVGIQIRTSIDSRSPRVSTSTSRGKTDDFSSEYSSCSPGPKTPTLVARLMGLENYSPLSNISTINNTPTSTSHCKSLLVQKQVQGLNITGTVSLPETPRVSSESRRSDVEYHHRLSLQINKENIGEESQGSAYQYNGKKMARRRRDDKLKQDDENTSPGYYARQIVKQVKERVSRKVGHDITNTVTSKDDNNVVLINSNNYASIPNSTVVLLRPTKKPKALNHLGDDNSLVSKQSITPSSSPRLRLLETKNKLPVTTTSTGNKTQTLQHSPRLSSAAKIITNHKSQDSLWEEIKQKQQLHQRSSKKGKGERYEKPPLKDPIYRKKEEQFVHSAATNKANITDNKCKKTALSTFFPPKKEPSSPPTKLLIKKSQESDACPLKRSTQLSCSSSHSYNTTLQESNKCTNGTTTTTSSVGREEFQYIERILKRAGIDKCTPVSFAKLYSQSHPLDPCIFHHLELFHPSIFTVPRSSLSQRCNRKHIFQLVNELLVEILEPYYIKLNPIWLKKRRLHRQMNGLELINTLCMRIQSLPSANCQVLEDIDALIDKDLRKKELGIRGRVFEEEEEEGESIVLEIERDIFESLVHESVACSYRIMR</sequence>
<dbReference type="GeneID" id="107775264"/>
<feature type="compositionally biased region" description="Basic and acidic residues" evidence="1">
    <location>
        <begin position="419"/>
        <end position="433"/>
    </location>
</feature>
<dbReference type="PANTHER" id="PTHR37751:SF1">
    <property type="entry name" value="LOW PROTEIN: M-PHASE INDUCER PHOSPHATASE-LIKE PROTEIN"/>
    <property type="match status" value="1"/>
</dbReference>
<dbReference type="STRING" id="4097.A0A1S3YEB4"/>
<feature type="domain" description="DUF3741" evidence="3">
    <location>
        <begin position="145"/>
        <end position="166"/>
    </location>
</feature>
<evidence type="ECO:0000313" key="5">
    <source>
        <dbReference type="RefSeq" id="XP_016450469.1"/>
    </source>
</evidence>
<feature type="compositionally biased region" description="Basic and acidic residues" evidence="1">
    <location>
        <begin position="256"/>
        <end position="265"/>
    </location>
</feature>
<dbReference type="Pfam" id="PF14309">
    <property type="entry name" value="DUF4378"/>
    <property type="match status" value="1"/>
</dbReference>